<dbReference type="OrthoDB" id="288203at2759"/>
<evidence type="ECO:0000256" key="2">
    <source>
        <dbReference type="ARBA" id="ARBA00022692"/>
    </source>
</evidence>
<evidence type="ECO:0000259" key="7">
    <source>
        <dbReference type="Pfam" id="PF00916"/>
    </source>
</evidence>
<dbReference type="Gene3D" id="3.30.750.24">
    <property type="entry name" value="STAS domain"/>
    <property type="match status" value="1"/>
</dbReference>
<feature type="transmembrane region" description="Helical" evidence="6">
    <location>
        <begin position="148"/>
        <end position="167"/>
    </location>
</feature>
<evidence type="ECO:0000256" key="1">
    <source>
        <dbReference type="ARBA" id="ARBA00004141"/>
    </source>
</evidence>
<feature type="domain" description="SLC26A/SulP transporter" evidence="7">
    <location>
        <begin position="40"/>
        <end position="431"/>
    </location>
</feature>
<dbReference type="EMBL" id="ADTU01002140">
    <property type="status" value="NOT_ANNOTATED_CDS"/>
    <property type="molecule type" value="Genomic_DNA"/>
</dbReference>
<dbReference type="PANTHER" id="PTHR11814">
    <property type="entry name" value="SULFATE TRANSPORTER"/>
    <property type="match status" value="1"/>
</dbReference>
<feature type="transmembrane region" description="Helical" evidence="6">
    <location>
        <begin position="428"/>
        <end position="458"/>
    </location>
</feature>
<dbReference type="EMBL" id="ADTU01002139">
    <property type="status" value="NOT_ANNOTATED_CDS"/>
    <property type="molecule type" value="Genomic_DNA"/>
</dbReference>
<protein>
    <recommendedName>
        <fullName evidence="7">SLC26A/SulP transporter domain-containing protein</fullName>
    </recommendedName>
</protein>
<dbReference type="EnsemblMetazoa" id="XM_012202875.1">
    <property type="protein sequence ID" value="XP_012058265.1"/>
    <property type="gene ID" value="LOC105621402"/>
</dbReference>
<keyword evidence="2 6" id="KW-0812">Transmembrane</keyword>
<dbReference type="KEGG" id="acep:105621402"/>
<dbReference type="Proteomes" id="UP000005205">
    <property type="component" value="Unassembled WGS sequence"/>
</dbReference>
<evidence type="ECO:0000313" key="9">
    <source>
        <dbReference type="Proteomes" id="UP000005205"/>
    </source>
</evidence>
<evidence type="ECO:0000256" key="3">
    <source>
        <dbReference type="ARBA" id="ARBA00022989"/>
    </source>
</evidence>
<feature type="region of interest" description="Disordered" evidence="5">
    <location>
        <begin position="613"/>
        <end position="636"/>
    </location>
</feature>
<dbReference type="InterPro" id="IPR001902">
    <property type="entry name" value="SLC26A/SulP_fam"/>
</dbReference>
<organism evidence="8 9">
    <name type="scientific">Atta cephalotes</name>
    <name type="common">Leafcutter ant</name>
    <dbReference type="NCBI Taxonomy" id="12957"/>
    <lineage>
        <taxon>Eukaryota</taxon>
        <taxon>Metazoa</taxon>
        <taxon>Ecdysozoa</taxon>
        <taxon>Arthropoda</taxon>
        <taxon>Hexapoda</taxon>
        <taxon>Insecta</taxon>
        <taxon>Pterygota</taxon>
        <taxon>Neoptera</taxon>
        <taxon>Endopterygota</taxon>
        <taxon>Hymenoptera</taxon>
        <taxon>Apocrita</taxon>
        <taxon>Aculeata</taxon>
        <taxon>Formicoidea</taxon>
        <taxon>Formicidae</taxon>
        <taxon>Myrmicinae</taxon>
        <taxon>Atta</taxon>
    </lineage>
</organism>
<dbReference type="InterPro" id="IPR036513">
    <property type="entry name" value="STAS_dom_sf"/>
</dbReference>
<gene>
    <name evidence="8" type="primary">105621402</name>
</gene>
<keyword evidence="4 6" id="KW-0472">Membrane</keyword>
<feature type="transmembrane region" description="Helical" evidence="6">
    <location>
        <begin position="69"/>
        <end position="87"/>
    </location>
</feature>
<feature type="transmembrane region" description="Helical" evidence="6">
    <location>
        <begin position="227"/>
        <end position="255"/>
    </location>
</feature>
<accession>A0A158NL57</accession>
<dbReference type="EMBL" id="ADTU01002138">
    <property type="status" value="NOT_ANNOTATED_CDS"/>
    <property type="molecule type" value="Genomic_DNA"/>
</dbReference>
<dbReference type="AlphaFoldDB" id="A0A158NL57"/>
<evidence type="ECO:0000313" key="8">
    <source>
        <dbReference type="EnsemblMetazoa" id="XP_012058265.1"/>
    </source>
</evidence>
<keyword evidence="9" id="KW-1185">Reference proteome</keyword>
<proteinExistence type="predicted"/>
<reference evidence="8" key="2">
    <citation type="submission" date="2016-04" db="UniProtKB">
        <authorList>
            <consortium name="EnsemblMetazoa"/>
        </authorList>
    </citation>
    <scope>IDENTIFICATION</scope>
</reference>
<dbReference type="STRING" id="12957.A0A158NL57"/>
<feature type="transmembrane region" description="Helical" evidence="6">
    <location>
        <begin position="399"/>
        <end position="416"/>
    </location>
</feature>
<dbReference type="GO" id="GO:0055085">
    <property type="term" value="P:transmembrane transport"/>
    <property type="evidence" value="ECO:0007669"/>
    <property type="project" value="InterPro"/>
</dbReference>
<feature type="transmembrane region" description="Helical" evidence="6">
    <location>
        <begin position="334"/>
        <end position="352"/>
    </location>
</feature>
<feature type="transmembrane region" description="Helical" evidence="6">
    <location>
        <begin position="372"/>
        <end position="392"/>
    </location>
</feature>
<sequence length="636" mass="70376">MPDGEPPSFSILRQKPRFTMAKYLPILGWLPHYTRLKAVSDLIAGITLGMTMIPQSMAYAVLAERIPQYGLYSCFVGGFLYIILGTIKEVSIGPSSLMALLTLQYTRNMPQDFVILLCFLAGCIELLMGVLNLGFLVDFISVPVTSGFVSAGAFIIIIAQMQGLLGLKYKSENIADNLYKLFKNINKIQLADSALGIFSILFLLIFRKLKDIDCPCMRNKRDASRNVIIKKILWYFSIGRNALIVLISVTIAYQFEVNTGSIPFRLSGKIEGGLPKVSLPPFSSQVGNQTYTFFDMCAHYGLGLGILPVISVLANVAIAKAFALGTSINATQEMLALGLSNIVGSFVSSLPTTGAFTRSAVSSASGVQTPMAGLYSGTMVLLALSFLTSYFYYIPRATLAAVLISAVIFMIDVKIIKLLWKGSKMDAIAAIGTFVISIFIGIEIGLLLGVLFNLILFIRLSARLTLQIVNCKTRLGNRYMMLKPENCLYYPAVTSFCEKVMSLARNDVPLIMNCELFNSLDYTSIKGIEMLSKKLNSERNQFWLLHLNSNVVKSFDILTDNKYIRLIEKEESIADVLHNDALSSKNFEDRINITVKQATKNLIREDLLYSNSQQNDSESNTEELALMSPSECKIQQ</sequence>
<dbReference type="GO" id="GO:0016020">
    <property type="term" value="C:membrane"/>
    <property type="evidence" value="ECO:0007669"/>
    <property type="project" value="UniProtKB-SubCell"/>
</dbReference>
<dbReference type="InterPro" id="IPR011547">
    <property type="entry name" value="SLC26A/SulP_dom"/>
</dbReference>
<feature type="transmembrane region" description="Helical" evidence="6">
    <location>
        <begin position="113"/>
        <end position="136"/>
    </location>
</feature>
<feature type="transmembrane region" description="Helical" evidence="6">
    <location>
        <begin position="42"/>
        <end position="62"/>
    </location>
</feature>
<comment type="subcellular location">
    <subcellularLocation>
        <location evidence="1">Membrane</location>
        <topology evidence="1">Multi-pass membrane protein</topology>
    </subcellularLocation>
</comment>
<evidence type="ECO:0000256" key="4">
    <source>
        <dbReference type="ARBA" id="ARBA00023136"/>
    </source>
</evidence>
<reference evidence="9" key="1">
    <citation type="journal article" date="2011" name="PLoS Genet.">
        <title>The genome sequence of the leaf-cutter ant Atta cephalotes reveals insights into its obligate symbiotic lifestyle.</title>
        <authorList>
            <person name="Suen G."/>
            <person name="Teiling C."/>
            <person name="Li L."/>
            <person name="Holt C."/>
            <person name="Abouheif E."/>
            <person name="Bornberg-Bauer E."/>
            <person name="Bouffard P."/>
            <person name="Caldera E.J."/>
            <person name="Cash E."/>
            <person name="Cavanaugh A."/>
            <person name="Denas O."/>
            <person name="Elhaik E."/>
            <person name="Fave M.J."/>
            <person name="Gadau J."/>
            <person name="Gibson J.D."/>
            <person name="Graur D."/>
            <person name="Grubbs K.J."/>
            <person name="Hagen D.E."/>
            <person name="Harkins T.T."/>
            <person name="Helmkampf M."/>
            <person name="Hu H."/>
            <person name="Johnson B.R."/>
            <person name="Kim J."/>
            <person name="Marsh S.E."/>
            <person name="Moeller J.A."/>
            <person name="Munoz-Torres M.C."/>
            <person name="Murphy M.C."/>
            <person name="Naughton M.C."/>
            <person name="Nigam S."/>
            <person name="Overson R."/>
            <person name="Rajakumar R."/>
            <person name="Reese J.T."/>
            <person name="Scott J.J."/>
            <person name="Smith C.R."/>
            <person name="Tao S."/>
            <person name="Tsutsui N.D."/>
            <person name="Viljakainen L."/>
            <person name="Wissler L."/>
            <person name="Yandell M.D."/>
            <person name="Zimmer F."/>
            <person name="Taylor J."/>
            <person name="Slater S.C."/>
            <person name="Clifton S.W."/>
            <person name="Warren W.C."/>
            <person name="Elsik C.G."/>
            <person name="Smith C.D."/>
            <person name="Weinstock G.M."/>
            <person name="Gerardo N.M."/>
            <person name="Currie C.R."/>
        </authorList>
    </citation>
    <scope>NUCLEOTIDE SEQUENCE [LARGE SCALE GENOMIC DNA]</scope>
</reference>
<dbReference type="Pfam" id="PF00916">
    <property type="entry name" value="Sulfate_transp"/>
    <property type="match status" value="1"/>
</dbReference>
<keyword evidence="3 6" id="KW-1133">Transmembrane helix</keyword>
<feature type="transmembrane region" description="Helical" evidence="6">
    <location>
        <begin position="187"/>
        <end position="206"/>
    </location>
</feature>
<dbReference type="eggNOG" id="KOG0236">
    <property type="taxonomic scope" value="Eukaryota"/>
</dbReference>
<dbReference type="InParanoid" id="A0A158NL57"/>
<feature type="transmembrane region" description="Helical" evidence="6">
    <location>
        <begin position="300"/>
        <end position="322"/>
    </location>
</feature>
<evidence type="ECO:0000256" key="6">
    <source>
        <dbReference type="SAM" id="Phobius"/>
    </source>
</evidence>
<evidence type="ECO:0000256" key="5">
    <source>
        <dbReference type="SAM" id="MobiDB-lite"/>
    </source>
</evidence>
<name>A0A158NL57_ATTCE</name>